<dbReference type="Gene3D" id="1.20.1720.10">
    <property type="entry name" value="Multidrug resistance protein D"/>
    <property type="match status" value="1"/>
</dbReference>
<dbReference type="InterPro" id="IPR004638">
    <property type="entry name" value="EmrB-like"/>
</dbReference>
<keyword evidence="10" id="KW-1185">Reference proteome</keyword>
<evidence type="ECO:0000256" key="6">
    <source>
        <dbReference type="ARBA" id="ARBA00023136"/>
    </source>
</evidence>
<feature type="transmembrane region" description="Helical" evidence="7">
    <location>
        <begin position="44"/>
        <end position="64"/>
    </location>
</feature>
<dbReference type="Proteomes" id="UP001499979">
    <property type="component" value="Unassembled WGS sequence"/>
</dbReference>
<evidence type="ECO:0000256" key="2">
    <source>
        <dbReference type="ARBA" id="ARBA00022448"/>
    </source>
</evidence>
<feature type="transmembrane region" description="Helical" evidence="7">
    <location>
        <begin position="322"/>
        <end position="341"/>
    </location>
</feature>
<protein>
    <submittedName>
        <fullName evidence="9">DHA2 family efflux MFS transporter permease subunit</fullName>
    </submittedName>
</protein>
<sequence length="474" mass="48699">MTDLKSRWLALYVLCLGDLMIVLDSSIVNVALPSIQADLGFSQSALAWVVNAYLLTFGGFLLLSGRLGDLLGNKRVFLGGVVSFTAASVACGLAPTASLLVVGRAVQGLGGAAVSAVALSLIMGLFSDPGERAKAMGFFGFVMSGGGAVGVLLGGVLTGLFSWHWIFLVNVPIGVGVWLAARRVLPGDEVVPQRARIDVLGAVLVTGALMLSVYGIVSSTWALLGGSAVLLAAFVLWESRTAEPLVPLRLFRLRNVVVSQVVGVFWAAAMFAWFFLAALYLQQVLGYGALEVGLAFVPTSVVMAVCSLRVSDKLVMRFGIRPPLVAGLTLAAISLALFSQAPVGGDFAVHVLPSMLLLGAGAGIAFNPVLLAAMGDVEPHESGLASGVVNTSFMMGGALGLAVLVSISTARTESLAAAGTAPLEALNGGFQLAFAVGAAAALLAAVAGGVLLRPKPMVMPELEPDLPDPYPEAV</sequence>
<evidence type="ECO:0000256" key="4">
    <source>
        <dbReference type="ARBA" id="ARBA00022692"/>
    </source>
</evidence>
<keyword evidence="6 7" id="KW-0472">Membrane</keyword>
<dbReference type="EMBL" id="BAAAJE010000026">
    <property type="protein sequence ID" value="GAA1158822.1"/>
    <property type="molecule type" value="Genomic_DNA"/>
</dbReference>
<name>A0ABN1UMT2_9ACTN</name>
<keyword evidence="3" id="KW-1003">Cell membrane</keyword>
<feature type="transmembrane region" description="Helical" evidence="7">
    <location>
        <begin position="220"/>
        <end position="237"/>
    </location>
</feature>
<dbReference type="PANTHER" id="PTHR42718:SF46">
    <property type="entry name" value="BLR6921 PROTEIN"/>
    <property type="match status" value="1"/>
</dbReference>
<gene>
    <name evidence="9" type="ORF">GCM10009606_40840</name>
</gene>
<evidence type="ECO:0000259" key="8">
    <source>
        <dbReference type="PROSITE" id="PS50850"/>
    </source>
</evidence>
<comment type="subcellular location">
    <subcellularLocation>
        <location evidence="1">Cell membrane</location>
        <topology evidence="1">Multi-pass membrane protein</topology>
    </subcellularLocation>
</comment>
<keyword evidence="2" id="KW-0813">Transport</keyword>
<dbReference type="Gene3D" id="1.20.1250.20">
    <property type="entry name" value="MFS general substrate transporter like domains"/>
    <property type="match status" value="1"/>
</dbReference>
<reference evidence="9 10" key="1">
    <citation type="journal article" date="2019" name="Int. J. Syst. Evol. Microbiol.">
        <title>The Global Catalogue of Microorganisms (GCM) 10K type strain sequencing project: providing services to taxonomists for standard genome sequencing and annotation.</title>
        <authorList>
            <consortium name="The Broad Institute Genomics Platform"/>
            <consortium name="The Broad Institute Genome Sequencing Center for Infectious Disease"/>
            <person name="Wu L."/>
            <person name="Ma J."/>
        </authorList>
    </citation>
    <scope>NUCLEOTIDE SEQUENCE [LARGE SCALE GENOMIC DNA]</scope>
    <source>
        <strain evidence="9 10">JCM 11813</strain>
    </source>
</reference>
<dbReference type="InterPro" id="IPR036259">
    <property type="entry name" value="MFS_trans_sf"/>
</dbReference>
<dbReference type="PROSITE" id="PS50850">
    <property type="entry name" value="MFS"/>
    <property type="match status" value="1"/>
</dbReference>
<evidence type="ECO:0000313" key="9">
    <source>
        <dbReference type="EMBL" id="GAA1158822.1"/>
    </source>
</evidence>
<evidence type="ECO:0000256" key="3">
    <source>
        <dbReference type="ARBA" id="ARBA00022475"/>
    </source>
</evidence>
<dbReference type="SUPFAM" id="SSF103473">
    <property type="entry name" value="MFS general substrate transporter"/>
    <property type="match status" value="1"/>
</dbReference>
<evidence type="ECO:0000313" key="10">
    <source>
        <dbReference type="Proteomes" id="UP001499979"/>
    </source>
</evidence>
<dbReference type="Pfam" id="PF07690">
    <property type="entry name" value="MFS_1"/>
    <property type="match status" value="1"/>
</dbReference>
<dbReference type="RefSeq" id="WP_343909677.1">
    <property type="nucleotide sequence ID" value="NZ_BAAAJE010000026.1"/>
</dbReference>
<dbReference type="PANTHER" id="PTHR42718">
    <property type="entry name" value="MAJOR FACILITATOR SUPERFAMILY MULTIDRUG TRANSPORTER MFSC"/>
    <property type="match status" value="1"/>
</dbReference>
<feature type="transmembrane region" description="Helical" evidence="7">
    <location>
        <begin position="347"/>
        <end position="372"/>
    </location>
</feature>
<dbReference type="CDD" id="cd17321">
    <property type="entry name" value="MFS_MMR_MDR_like"/>
    <property type="match status" value="1"/>
</dbReference>
<feature type="transmembrane region" description="Helical" evidence="7">
    <location>
        <begin position="163"/>
        <end position="185"/>
    </location>
</feature>
<dbReference type="NCBIfam" id="TIGR00711">
    <property type="entry name" value="efflux_EmrB"/>
    <property type="match status" value="1"/>
</dbReference>
<keyword evidence="4 7" id="KW-0812">Transmembrane</keyword>
<feature type="transmembrane region" description="Helical" evidence="7">
    <location>
        <begin position="384"/>
        <end position="410"/>
    </location>
</feature>
<dbReference type="InterPro" id="IPR011701">
    <property type="entry name" value="MFS"/>
</dbReference>
<feature type="transmembrane region" description="Helical" evidence="7">
    <location>
        <begin position="138"/>
        <end position="157"/>
    </location>
</feature>
<keyword evidence="5 7" id="KW-1133">Transmembrane helix</keyword>
<comment type="caution">
    <text evidence="9">The sequence shown here is derived from an EMBL/GenBank/DDBJ whole genome shotgun (WGS) entry which is preliminary data.</text>
</comment>
<evidence type="ECO:0000256" key="5">
    <source>
        <dbReference type="ARBA" id="ARBA00022989"/>
    </source>
</evidence>
<feature type="transmembrane region" description="Helical" evidence="7">
    <location>
        <begin position="76"/>
        <end position="102"/>
    </location>
</feature>
<organism evidence="9 10">
    <name type="scientific">Nocardioides aquiterrae</name>
    <dbReference type="NCBI Taxonomy" id="203799"/>
    <lineage>
        <taxon>Bacteria</taxon>
        <taxon>Bacillati</taxon>
        <taxon>Actinomycetota</taxon>
        <taxon>Actinomycetes</taxon>
        <taxon>Propionibacteriales</taxon>
        <taxon>Nocardioidaceae</taxon>
        <taxon>Nocardioides</taxon>
    </lineage>
</organism>
<evidence type="ECO:0000256" key="1">
    <source>
        <dbReference type="ARBA" id="ARBA00004651"/>
    </source>
</evidence>
<accession>A0ABN1UMT2</accession>
<feature type="domain" description="Major facilitator superfamily (MFS) profile" evidence="8">
    <location>
        <begin position="10"/>
        <end position="456"/>
    </location>
</feature>
<feature type="transmembrane region" description="Helical" evidence="7">
    <location>
        <begin position="9"/>
        <end position="32"/>
    </location>
</feature>
<feature type="transmembrane region" description="Helical" evidence="7">
    <location>
        <begin position="108"/>
        <end position="126"/>
    </location>
</feature>
<feature type="transmembrane region" description="Helical" evidence="7">
    <location>
        <begin position="257"/>
        <end position="281"/>
    </location>
</feature>
<dbReference type="InterPro" id="IPR020846">
    <property type="entry name" value="MFS_dom"/>
</dbReference>
<evidence type="ECO:0000256" key="7">
    <source>
        <dbReference type="SAM" id="Phobius"/>
    </source>
</evidence>
<feature type="transmembrane region" description="Helical" evidence="7">
    <location>
        <begin position="287"/>
        <end position="310"/>
    </location>
</feature>
<proteinExistence type="predicted"/>
<feature type="transmembrane region" description="Helical" evidence="7">
    <location>
        <begin position="197"/>
        <end position="214"/>
    </location>
</feature>
<feature type="transmembrane region" description="Helical" evidence="7">
    <location>
        <begin position="430"/>
        <end position="452"/>
    </location>
</feature>